<accession>A0A838XJU7</accession>
<dbReference type="Proteomes" id="UP000550354">
    <property type="component" value="Unassembled WGS sequence"/>
</dbReference>
<dbReference type="SUPFAM" id="SSF90002">
    <property type="entry name" value="Hypothetical protein YjiA, C-terminal domain"/>
    <property type="match status" value="1"/>
</dbReference>
<organism evidence="2 3">
    <name type="scientific">Aeromicrobium phoceense</name>
    <dbReference type="NCBI Taxonomy" id="2754045"/>
    <lineage>
        <taxon>Bacteria</taxon>
        <taxon>Bacillati</taxon>
        <taxon>Actinomycetota</taxon>
        <taxon>Actinomycetes</taxon>
        <taxon>Propionibacteriales</taxon>
        <taxon>Nocardioidaceae</taxon>
        <taxon>Aeromicrobium</taxon>
    </lineage>
</organism>
<dbReference type="AlphaFoldDB" id="A0A838XJU7"/>
<dbReference type="SMART" id="SM00833">
    <property type="entry name" value="CobW_C"/>
    <property type="match status" value="1"/>
</dbReference>
<comment type="caution">
    <text evidence="2">The sequence shown here is derived from an EMBL/GenBank/DDBJ whole genome shotgun (WGS) entry which is preliminary data.</text>
</comment>
<protein>
    <submittedName>
        <fullName evidence="2">GTP-binding protein</fullName>
    </submittedName>
</protein>
<dbReference type="InterPro" id="IPR011629">
    <property type="entry name" value="CobW-like_C"/>
</dbReference>
<dbReference type="InterPro" id="IPR051927">
    <property type="entry name" value="Zn_Chap_cDPG_Synth"/>
</dbReference>
<sequence>MTSLHRVPVILISGIEEEPMAAAAIALQWDLPRAVSVRHVVDPEREVLWRIVSDVTGIVERIEIDVEHACVSCAIREDVVPTLERLGADGRWETIIAQLPVTAEAVQVCRVIGWASEDVPHVRIAASLVALSSDGLLDDLLGGDIMSERDLPVRADDNRGVAEVACAMVEYADVIAVGDGLDDDECDVLVALARPGVPVAESFSQVDARPLEVGVHDHRRNESWVTEVRRDALPTRELHAAWVLDFASDRPFHPDRLREAIALLGGGPRRSRGCFWLPSRPGQVCAWDGAGGQLSVGSTETWGSQRPLTRITVVGIDDGRDELERAFASCVLTDAEMHERGPYWEVARDGFESWLGPIRRAA</sequence>
<proteinExistence type="predicted"/>
<keyword evidence="3" id="KW-1185">Reference proteome</keyword>
<dbReference type="PANTHER" id="PTHR43603:SF1">
    <property type="entry name" value="ZINC-REGULATED GTPASE METALLOPROTEIN ACTIVATOR 1"/>
    <property type="match status" value="1"/>
</dbReference>
<feature type="domain" description="CobW C-terminal" evidence="1">
    <location>
        <begin position="241"/>
        <end position="331"/>
    </location>
</feature>
<evidence type="ECO:0000259" key="1">
    <source>
        <dbReference type="SMART" id="SM00833"/>
    </source>
</evidence>
<dbReference type="EMBL" id="JACEOG010000001">
    <property type="protein sequence ID" value="MBA4608896.1"/>
    <property type="molecule type" value="Genomic_DNA"/>
</dbReference>
<reference evidence="2 3" key="1">
    <citation type="submission" date="2020-07" db="EMBL/GenBank/DDBJ databases">
        <title>Draft genome and description of Aeromicrobium phoceense strain Marseille-Q0843 isolated from healthy skin swab.</title>
        <authorList>
            <person name="Boxberger M."/>
            <person name="La Scola B."/>
        </authorList>
    </citation>
    <scope>NUCLEOTIDE SEQUENCE [LARGE SCALE GENOMIC DNA]</scope>
    <source>
        <strain evidence="2 3">Marseille-Q0843</strain>
    </source>
</reference>
<evidence type="ECO:0000313" key="3">
    <source>
        <dbReference type="Proteomes" id="UP000550354"/>
    </source>
</evidence>
<gene>
    <name evidence="2" type="ORF">H1W00_10460</name>
</gene>
<evidence type="ECO:0000313" key="2">
    <source>
        <dbReference type="EMBL" id="MBA4608896.1"/>
    </source>
</evidence>
<dbReference type="PANTHER" id="PTHR43603">
    <property type="entry name" value="COBW DOMAIN-CONTAINING PROTEIN DDB_G0274527"/>
    <property type="match status" value="1"/>
</dbReference>
<name>A0A838XJU7_9ACTN</name>
<dbReference type="RefSeq" id="WP_181755644.1">
    <property type="nucleotide sequence ID" value="NZ_JACEOG010000001.1"/>
</dbReference>
<dbReference type="Pfam" id="PF07683">
    <property type="entry name" value="CobW_C"/>
    <property type="match status" value="1"/>
</dbReference>